<dbReference type="AlphaFoldDB" id="A0A423VI58"/>
<keyword evidence="2" id="KW-1185">Reference proteome</keyword>
<accession>A0A423VI58</accession>
<evidence type="ECO:0000313" key="1">
    <source>
        <dbReference type="EMBL" id="ROV90576.1"/>
    </source>
</evidence>
<protein>
    <submittedName>
        <fullName evidence="1">Uncharacterized protein</fullName>
    </submittedName>
</protein>
<reference evidence="1 2" key="1">
    <citation type="submission" date="2015-09" db="EMBL/GenBank/DDBJ databases">
        <title>Host preference determinants of Valsa canker pathogens revealed by comparative genomics.</title>
        <authorList>
            <person name="Yin Z."/>
            <person name="Huang L."/>
        </authorList>
    </citation>
    <scope>NUCLEOTIDE SEQUENCE [LARGE SCALE GENOMIC DNA]</scope>
    <source>
        <strain evidence="1 2">YSFL</strain>
    </source>
</reference>
<sequence length="117" mass="13464">MAFLRSLSSTSTLVMRSALLPRFSLNHAQIRTVLTLSAFEKVMQDIHGAKWREALNSHQKKYVNYKEAGREVRAKQMKEEIGENWEAVAAENAANIYASEKFQAKYQRLKGEMSRDQ</sequence>
<comment type="caution">
    <text evidence="1">The sequence shown here is derived from an EMBL/GenBank/DDBJ whole genome shotgun (WGS) entry which is preliminary data.</text>
</comment>
<dbReference type="Proteomes" id="UP000284375">
    <property type="component" value="Unassembled WGS sequence"/>
</dbReference>
<gene>
    <name evidence="1" type="ORF">VSDG_07457</name>
</gene>
<dbReference type="OrthoDB" id="5241168at2759"/>
<evidence type="ECO:0000313" key="2">
    <source>
        <dbReference type="Proteomes" id="UP000284375"/>
    </source>
</evidence>
<organism evidence="1 2">
    <name type="scientific">Cytospora chrysosperma</name>
    <name type="common">Cytospora canker fungus</name>
    <name type="synonym">Sphaeria chrysosperma</name>
    <dbReference type="NCBI Taxonomy" id="252740"/>
    <lineage>
        <taxon>Eukaryota</taxon>
        <taxon>Fungi</taxon>
        <taxon>Dikarya</taxon>
        <taxon>Ascomycota</taxon>
        <taxon>Pezizomycotina</taxon>
        <taxon>Sordariomycetes</taxon>
        <taxon>Sordariomycetidae</taxon>
        <taxon>Diaporthales</taxon>
        <taxon>Cytosporaceae</taxon>
        <taxon>Cytospora</taxon>
    </lineage>
</organism>
<name>A0A423VI58_CYTCH</name>
<dbReference type="EMBL" id="LJZO01000049">
    <property type="protein sequence ID" value="ROV90576.1"/>
    <property type="molecule type" value="Genomic_DNA"/>
</dbReference>
<proteinExistence type="predicted"/>